<gene>
    <name evidence="3" type="ORF">ABEB36_001752</name>
</gene>
<keyword evidence="1" id="KW-1133">Transmembrane helix</keyword>
<name>A0ABD1FFN4_HYPHA</name>
<organism evidence="3 4">
    <name type="scientific">Hypothenemus hampei</name>
    <name type="common">Coffee berry borer</name>
    <dbReference type="NCBI Taxonomy" id="57062"/>
    <lineage>
        <taxon>Eukaryota</taxon>
        <taxon>Metazoa</taxon>
        <taxon>Ecdysozoa</taxon>
        <taxon>Arthropoda</taxon>
        <taxon>Hexapoda</taxon>
        <taxon>Insecta</taxon>
        <taxon>Pterygota</taxon>
        <taxon>Neoptera</taxon>
        <taxon>Endopterygota</taxon>
        <taxon>Coleoptera</taxon>
        <taxon>Polyphaga</taxon>
        <taxon>Cucujiformia</taxon>
        <taxon>Curculionidae</taxon>
        <taxon>Scolytinae</taxon>
        <taxon>Hypothenemus</taxon>
    </lineage>
</organism>
<keyword evidence="1" id="KW-0812">Transmembrane</keyword>
<comment type="caution">
    <text evidence="3">The sequence shown here is derived from an EMBL/GenBank/DDBJ whole genome shotgun (WGS) entry which is preliminary data.</text>
</comment>
<sequence>MTEIKRRPPDFIKKILVFDEHLSKKFVLWGNSFAPLHSLRVHYKALEITCHGIPWLAFWIAFTWLFDNSHLVQLQVNMLLALVLDILIIAIAKAYFRRKRPQGNKNDAFAEIGPDHFSFPSGHCSRAALVTFIFIVLWPLPVIFYPSLFAWTVALALSRVLMERHHILDVLGGIIFGILEGLLLCLLWIPQDTALWLINYVSNEKYDGGE</sequence>
<dbReference type="Gene3D" id="1.20.144.10">
    <property type="entry name" value="Phosphatidic acid phosphatase type 2/haloperoxidase"/>
    <property type="match status" value="1"/>
</dbReference>
<dbReference type="SUPFAM" id="SSF48317">
    <property type="entry name" value="Acid phosphatase/Vanadium-dependent haloperoxidase"/>
    <property type="match status" value="1"/>
</dbReference>
<feature type="transmembrane region" description="Helical" evidence="1">
    <location>
        <begin position="45"/>
        <end position="66"/>
    </location>
</feature>
<feature type="domain" description="Phosphatidic acid phosphatase type 2/haloperoxidase" evidence="2">
    <location>
        <begin position="74"/>
        <end position="185"/>
    </location>
</feature>
<dbReference type="PANTHER" id="PTHR14969">
    <property type="entry name" value="SPHINGOSINE-1-PHOSPHATE PHOSPHOHYDROLASE"/>
    <property type="match status" value="1"/>
</dbReference>
<evidence type="ECO:0000256" key="1">
    <source>
        <dbReference type="SAM" id="Phobius"/>
    </source>
</evidence>
<keyword evidence="1" id="KW-0472">Membrane</keyword>
<protein>
    <recommendedName>
        <fullName evidence="2">Phosphatidic acid phosphatase type 2/haloperoxidase domain-containing protein</fullName>
    </recommendedName>
</protein>
<feature type="transmembrane region" description="Helical" evidence="1">
    <location>
        <begin position="78"/>
        <end position="96"/>
    </location>
</feature>
<evidence type="ECO:0000313" key="4">
    <source>
        <dbReference type="Proteomes" id="UP001566132"/>
    </source>
</evidence>
<keyword evidence="4" id="KW-1185">Reference proteome</keyword>
<dbReference type="SMART" id="SM00014">
    <property type="entry name" value="acidPPc"/>
    <property type="match status" value="1"/>
</dbReference>
<reference evidence="3 4" key="1">
    <citation type="submission" date="2024-05" db="EMBL/GenBank/DDBJ databases">
        <title>Genetic variation in Jamaican populations of the coffee berry borer (Hypothenemus hampei).</title>
        <authorList>
            <person name="Errbii M."/>
            <person name="Myrie A."/>
        </authorList>
    </citation>
    <scope>NUCLEOTIDE SEQUENCE [LARGE SCALE GENOMIC DNA]</scope>
    <source>
        <strain evidence="3">JA-Hopewell-2020-01-JO</strain>
        <tissue evidence="3">Whole body</tissue>
    </source>
</reference>
<dbReference type="InterPro" id="IPR000326">
    <property type="entry name" value="PAP2/HPO"/>
</dbReference>
<evidence type="ECO:0000313" key="3">
    <source>
        <dbReference type="EMBL" id="KAL1518071.1"/>
    </source>
</evidence>
<evidence type="ECO:0000259" key="2">
    <source>
        <dbReference type="SMART" id="SM00014"/>
    </source>
</evidence>
<dbReference type="CDD" id="cd03391">
    <property type="entry name" value="PAP2_containing_2_like"/>
    <property type="match status" value="1"/>
</dbReference>
<dbReference type="Proteomes" id="UP001566132">
    <property type="component" value="Unassembled WGS sequence"/>
</dbReference>
<dbReference type="Pfam" id="PF01569">
    <property type="entry name" value="PAP2"/>
    <property type="match status" value="1"/>
</dbReference>
<dbReference type="EMBL" id="JBDJPC010000001">
    <property type="protein sequence ID" value="KAL1518071.1"/>
    <property type="molecule type" value="Genomic_DNA"/>
</dbReference>
<feature type="transmembrane region" description="Helical" evidence="1">
    <location>
        <begin position="168"/>
        <end position="189"/>
    </location>
</feature>
<accession>A0ABD1FFN4</accession>
<proteinExistence type="predicted"/>
<dbReference type="PANTHER" id="PTHR14969:SF13">
    <property type="entry name" value="AT30094P"/>
    <property type="match status" value="1"/>
</dbReference>
<dbReference type="InterPro" id="IPR036938">
    <property type="entry name" value="PAP2/HPO_sf"/>
</dbReference>
<dbReference type="AlphaFoldDB" id="A0ABD1FFN4"/>